<dbReference type="Gene3D" id="1.10.10.10">
    <property type="entry name" value="Winged helix-like DNA-binding domain superfamily/Winged helix DNA-binding domain"/>
    <property type="match status" value="1"/>
</dbReference>
<feature type="region of interest" description="Disordered" evidence="1">
    <location>
        <begin position="229"/>
        <end position="252"/>
    </location>
</feature>
<dbReference type="Proteomes" id="UP001651690">
    <property type="component" value="Unassembled WGS sequence"/>
</dbReference>
<gene>
    <name evidence="2" type="ORF">NM203_30805</name>
</gene>
<dbReference type="InterPro" id="IPR036388">
    <property type="entry name" value="WH-like_DNA-bd_sf"/>
</dbReference>
<protein>
    <submittedName>
        <fullName evidence="2">Helix-turn-helix domain-containing protein</fullName>
    </submittedName>
</protein>
<evidence type="ECO:0000313" key="3">
    <source>
        <dbReference type="Proteomes" id="UP001651690"/>
    </source>
</evidence>
<reference evidence="2 3" key="1">
    <citation type="submission" date="2022-06" db="EMBL/GenBank/DDBJ databases">
        <title>Mycolicibacterium sp. CAU 1645 isolated from seawater.</title>
        <authorList>
            <person name="Kim W."/>
        </authorList>
    </citation>
    <scope>NUCLEOTIDE SEQUENCE [LARGE SCALE GENOMIC DNA]</scope>
    <source>
        <strain evidence="2 3">CAU 1645</strain>
    </source>
</reference>
<dbReference type="RefSeq" id="WP_255064836.1">
    <property type="nucleotide sequence ID" value="NZ_JANDBD010000018.1"/>
</dbReference>
<proteinExistence type="predicted"/>
<comment type="caution">
    <text evidence="2">The sequence shown here is derived from an EMBL/GenBank/DDBJ whole genome shotgun (WGS) entry which is preliminary data.</text>
</comment>
<evidence type="ECO:0000313" key="2">
    <source>
        <dbReference type="EMBL" id="MCP9276583.1"/>
    </source>
</evidence>
<dbReference type="SUPFAM" id="SSF46785">
    <property type="entry name" value="Winged helix' DNA-binding domain"/>
    <property type="match status" value="1"/>
</dbReference>
<accession>A0ABT1MBQ6</accession>
<organism evidence="2 3">
    <name type="scientific">Mycolicibacterium arenosum</name>
    <dbReference type="NCBI Taxonomy" id="2952157"/>
    <lineage>
        <taxon>Bacteria</taxon>
        <taxon>Bacillati</taxon>
        <taxon>Actinomycetota</taxon>
        <taxon>Actinomycetes</taxon>
        <taxon>Mycobacteriales</taxon>
        <taxon>Mycobacteriaceae</taxon>
        <taxon>Mycolicibacterium</taxon>
    </lineage>
</organism>
<name>A0ABT1MBQ6_9MYCO</name>
<sequence length="252" mass="27560">MKLILILLANKADERFSCFPSVKTLAAESGAGRSTVLHALNMLEQAGLITRVAQYHESGARRSSRYFLNHPQAPHVLAGQGPDHPGPDPGRGQSRRKTGGVQHSDPPRVQQQDAFNPPVEPPSEPSELLRQLPNPWRLSRRDVARLSPEVERALASGWTVPSLQAHLSQNPGGVRNAAAVLTRRLAELPQPPTGSNRSRAQWCGECGDDRSRTISITLPDGTDAARFCPRCSPQSQSQSTKPHVPYFQPTEE</sequence>
<dbReference type="InterPro" id="IPR036390">
    <property type="entry name" value="WH_DNA-bd_sf"/>
</dbReference>
<feature type="region of interest" description="Disordered" evidence="1">
    <location>
        <begin position="73"/>
        <end position="129"/>
    </location>
</feature>
<evidence type="ECO:0000256" key="1">
    <source>
        <dbReference type="SAM" id="MobiDB-lite"/>
    </source>
</evidence>
<dbReference type="Pfam" id="PF13730">
    <property type="entry name" value="HTH_36"/>
    <property type="match status" value="1"/>
</dbReference>
<dbReference type="EMBL" id="JANDBD010000018">
    <property type="protein sequence ID" value="MCP9276583.1"/>
    <property type="molecule type" value="Genomic_DNA"/>
</dbReference>
<keyword evidence="3" id="KW-1185">Reference proteome</keyword>